<dbReference type="AlphaFoldDB" id="X1RD59"/>
<protein>
    <recommendedName>
        <fullName evidence="2">Microcystin LR degradation protein MlrC N-terminal domain-containing protein</fullName>
    </recommendedName>
</protein>
<reference evidence="1" key="1">
    <citation type="journal article" date="2014" name="Front. Microbiol.">
        <title>High frequency of phylogenetically diverse reductive dehalogenase-homologous genes in deep subseafloor sedimentary metagenomes.</title>
        <authorList>
            <person name="Kawai M."/>
            <person name="Futagami T."/>
            <person name="Toyoda A."/>
            <person name="Takaki Y."/>
            <person name="Nishi S."/>
            <person name="Hori S."/>
            <person name="Arai W."/>
            <person name="Tsubouchi T."/>
            <person name="Morono Y."/>
            <person name="Uchiyama I."/>
            <person name="Ito T."/>
            <person name="Fujiyama A."/>
            <person name="Inagaki F."/>
            <person name="Takami H."/>
        </authorList>
    </citation>
    <scope>NUCLEOTIDE SEQUENCE</scope>
    <source>
        <strain evidence="1">Expedition CK06-06</strain>
    </source>
</reference>
<sequence length="49" mass="5685">MKIAIAGISLECNAFSPILTGFESIAVYRYNKLIEKDLWLIRGMLRRLR</sequence>
<feature type="non-terminal residue" evidence="1">
    <location>
        <position position="49"/>
    </location>
</feature>
<comment type="caution">
    <text evidence="1">The sequence shown here is derived from an EMBL/GenBank/DDBJ whole genome shotgun (WGS) entry which is preliminary data.</text>
</comment>
<dbReference type="EMBL" id="BARW01011952">
    <property type="protein sequence ID" value="GAI78687.1"/>
    <property type="molecule type" value="Genomic_DNA"/>
</dbReference>
<proteinExistence type="predicted"/>
<accession>X1RD59</accession>
<evidence type="ECO:0000313" key="1">
    <source>
        <dbReference type="EMBL" id="GAI78687.1"/>
    </source>
</evidence>
<gene>
    <name evidence="1" type="ORF">S12H4_22786</name>
</gene>
<name>X1RD59_9ZZZZ</name>
<evidence type="ECO:0008006" key="2">
    <source>
        <dbReference type="Google" id="ProtNLM"/>
    </source>
</evidence>
<organism evidence="1">
    <name type="scientific">marine sediment metagenome</name>
    <dbReference type="NCBI Taxonomy" id="412755"/>
    <lineage>
        <taxon>unclassified sequences</taxon>
        <taxon>metagenomes</taxon>
        <taxon>ecological metagenomes</taxon>
    </lineage>
</organism>